<sequence>MKEKLDKAFRTFPLESTEKADSETKIPRVPCPSLEDVEAAKEWVDFKEM</sequence>
<dbReference type="Proteomes" id="UP000602647">
    <property type="component" value="Unassembled WGS sequence"/>
</dbReference>
<accession>A0A923NK93</accession>
<gene>
    <name evidence="1" type="ORF">H9L42_09415</name>
</gene>
<dbReference type="Pfam" id="PF12655">
    <property type="entry name" value="CDIF630_02480-like"/>
    <property type="match status" value="1"/>
</dbReference>
<dbReference type="AlphaFoldDB" id="A0A923NK93"/>
<proteinExistence type="predicted"/>
<name>A0A923NK93_9FIRM</name>
<comment type="caution">
    <text evidence="1">The sequence shown here is derived from an EMBL/GenBank/DDBJ whole genome shotgun (WGS) entry which is preliminary data.</text>
</comment>
<reference evidence="1" key="1">
    <citation type="submission" date="2020-08" db="EMBL/GenBank/DDBJ databases">
        <title>Genome public.</title>
        <authorList>
            <person name="Liu C."/>
            <person name="Sun Q."/>
        </authorList>
    </citation>
    <scope>NUCLEOTIDE SEQUENCE</scope>
    <source>
        <strain evidence="1">BX12</strain>
    </source>
</reference>
<evidence type="ECO:0000313" key="2">
    <source>
        <dbReference type="Proteomes" id="UP000602647"/>
    </source>
</evidence>
<evidence type="ECO:0000313" key="1">
    <source>
        <dbReference type="EMBL" id="MBC6680049.1"/>
    </source>
</evidence>
<dbReference type="InterPro" id="IPR024209">
    <property type="entry name" value="CDIF630_02480-like"/>
</dbReference>
<keyword evidence="2" id="KW-1185">Reference proteome</keyword>
<organism evidence="1 2">
    <name type="scientific">Zhenpiania hominis</name>
    <dbReference type="NCBI Taxonomy" id="2763644"/>
    <lineage>
        <taxon>Bacteria</taxon>
        <taxon>Bacillati</taxon>
        <taxon>Bacillota</taxon>
        <taxon>Clostridia</taxon>
        <taxon>Peptostreptococcales</taxon>
        <taxon>Anaerovoracaceae</taxon>
        <taxon>Zhenpiania</taxon>
    </lineage>
</organism>
<dbReference type="EMBL" id="JACRYT010000009">
    <property type="protein sequence ID" value="MBC6680049.1"/>
    <property type="molecule type" value="Genomic_DNA"/>
</dbReference>
<dbReference type="RefSeq" id="WP_187303152.1">
    <property type="nucleotide sequence ID" value="NZ_CBCTQH010000004.1"/>
</dbReference>
<protein>
    <submittedName>
        <fullName evidence="1">DUF3787 domain-containing protein</fullName>
    </submittedName>
</protein>